<keyword evidence="4" id="KW-1185">Reference proteome</keyword>
<evidence type="ECO:0000256" key="1">
    <source>
        <dbReference type="SAM" id="MobiDB-lite"/>
    </source>
</evidence>
<feature type="region of interest" description="Disordered" evidence="1">
    <location>
        <begin position="33"/>
        <end position="64"/>
    </location>
</feature>
<protein>
    <submittedName>
        <fullName evidence="3">Uncharacterized protein</fullName>
    </submittedName>
</protein>
<dbReference type="OrthoDB" id="3241054at2759"/>
<dbReference type="PANTHER" id="PTHR34618:SF4">
    <property type="entry name" value="CAS1"/>
    <property type="match status" value="1"/>
</dbReference>
<dbReference type="PANTHER" id="PTHR34618">
    <property type="entry name" value="SURFACE PROTEIN MAS1, PUTATIVE-RELATED"/>
    <property type="match status" value="1"/>
</dbReference>
<dbReference type="Pfam" id="PF11327">
    <property type="entry name" value="Egh16-like"/>
    <property type="match status" value="1"/>
</dbReference>
<gene>
    <name evidence="3" type="ORF">K505DRAFT_350278</name>
</gene>
<evidence type="ECO:0000313" key="3">
    <source>
        <dbReference type="EMBL" id="KAF2792917.1"/>
    </source>
</evidence>
<name>A0A6A6XB10_9PLEO</name>
<feature type="signal peptide" evidence="2">
    <location>
        <begin position="1"/>
        <end position="22"/>
    </location>
</feature>
<dbReference type="InterPro" id="IPR021476">
    <property type="entry name" value="Egh16-like"/>
</dbReference>
<keyword evidence="2" id="KW-0732">Signal</keyword>
<proteinExistence type="predicted"/>
<feature type="chain" id="PRO_5025624284" evidence="2">
    <location>
        <begin position="23"/>
        <end position="266"/>
    </location>
</feature>
<reference evidence="3" key="1">
    <citation type="journal article" date="2020" name="Stud. Mycol.">
        <title>101 Dothideomycetes genomes: a test case for predicting lifestyles and emergence of pathogens.</title>
        <authorList>
            <person name="Haridas S."/>
            <person name="Albert R."/>
            <person name="Binder M."/>
            <person name="Bloem J."/>
            <person name="Labutti K."/>
            <person name="Salamov A."/>
            <person name="Andreopoulos B."/>
            <person name="Baker S."/>
            <person name="Barry K."/>
            <person name="Bills G."/>
            <person name="Bluhm B."/>
            <person name="Cannon C."/>
            <person name="Castanera R."/>
            <person name="Culley D."/>
            <person name="Daum C."/>
            <person name="Ezra D."/>
            <person name="Gonzalez J."/>
            <person name="Henrissat B."/>
            <person name="Kuo A."/>
            <person name="Liang C."/>
            <person name="Lipzen A."/>
            <person name="Lutzoni F."/>
            <person name="Magnuson J."/>
            <person name="Mondo S."/>
            <person name="Nolan M."/>
            <person name="Ohm R."/>
            <person name="Pangilinan J."/>
            <person name="Park H.-J."/>
            <person name="Ramirez L."/>
            <person name="Alfaro M."/>
            <person name="Sun H."/>
            <person name="Tritt A."/>
            <person name="Yoshinaga Y."/>
            <person name="Zwiers L.-H."/>
            <person name="Turgeon B."/>
            <person name="Goodwin S."/>
            <person name="Spatafora J."/>
            <person name="Crous P."/>
            <person name="Grigoriev I."/>
        </authorList>
    </citation>
    <scope>NUCLEOTIDE SEQUENCE</scope>
    <source>
        <strain evidence="3">CBS 109.77</strain>
    </source>
</reference>
<organism evidence="3 4">
    <name type="scientific">Melanomma pulvis-pyrius CBS 109.77</name>
    <dbReference type="NCBI Taxonomy" id="1314802"/>
    <lineage>
        <taxon>Eukaryota</taxon>
        <taxon>Fungi</taxon>
        <taxon>Dikarya</taxon>
        <taxon>Ascomycota</taxon>
        <taxon>Pezizomycotina</taxon>
        <taxon>Dothideomycetes</taxon>
        <taxon>Pleosporomycetidae</taxon>
        <taxon>Pleosporales</taxon>
        <taxon>Melanommataceae</taxon>
        <taxon>Melanomma</taxon>
    </lineage>
</organism>
<evidence type="ECO:0000256" key="2">
    <source>
        <dbReference type="SAM" id="SignalP"/>
    </source>
</evidence>
<evidence type="ECO:0000313" key="4">
    <source>
        <dbReference type="Proteomes" id="UP000799757"/>
    </source>
</evidence>
<dbReference type="AlphaFoldDB" id="A0A6A6XB10"/>
<dbReference type="EMBL" id="MU001949">
    <property type="protein sequence ID" value="KAF2792917.1"/>
    <property type="molecule type" value="Genomic_DNA"/>
</dbReference>
<accession>A0A6A6XB10</accession>
<dbReference type="Proteomes" id="UP000799757">
    <property type="component" value="Unassembled WGS sequence"/>
</dbReference>
<sequence length="266" mass="25269">MFFSKTTIISFGLLATSNLVAGHAAIIGATGDAGGAGSAIGVDPSTPRDGTGRQPFQQDSTRFKGDAAATCGETLGGGDNDVQAGTAQVMQLNGATLPQITPGGSVMMTLHQVNGDGAGPYTCMIDATGTGTQWTAMTVTTNVDGNARGRNNANAKTDLPLNVAVAADQTCTGTVAGQSNVCMVRCQNPARAGPFGGCVPVQMANAAGAAAPAAAAPAAAAPAAAAPAAGAAGAVAPAAAAPAAAAPAAAVAPVAAAAIPAAGMSL</sequence>